<evidence type="ECO:0000256" key="5">
    <source>
        <dbReference type="PROSITE-ProRule" id="PRU00278"/>
    </source>
</evidence>
<name>D3RTC0_ALLVD</name>
<dbReference type="NCBIfam" id="TIGR02933">
    <property type="entry name" value="nifM_nitrog"/>
    <property type="match status" value="1"/>
</dbReference>
<comment type="similarity">
    <text evidence="2">Belongs to the PpiC/parvulin rotamase family.</text>
</comment>
<dbReference type="InterPro" id="IPR050245">
    <property type="entry name" value="PrsA_foldase"/>
</dbReference>
<dbReference type="SUPFAM" id="SSF109998">
    <property type="entry name" value="Triger factor/SurA peptide-binding domain-like"/>
    <property type="match status" value="1"/>
</dbReference>
<dbReference type="Gene3D" id="3.10.50.40">
    <property type="match status" value="1"/>
</dbReference>
<dbReference type="STRING" id="572477.Alvin_1496"/>
<sequence>MNQIADRHRHTPSAEYRYHRLRAASERFQAPVDALDAAQRTVVERLAEQTWTLESLVLATDEARDTLIPERHLDEALTEVRRRYPDEGAFLADLARNGLDETGLRQALRRELIFDAVMTRVGARAEAVSEEEVRRFHAEHPERFQIPERRAARHILITINADYAENGREAARARIEALAADAQARPDAFGQLARRHSECPTALEDGRLGTLPRGRLYPELDAALFALDAGQVSGVLESEIGFHLLWCEHIEPGRTIDFEQARPHIRERLQSQRRHDCQKAWIARLRRAGT</sequence>
<dbReference type="InterPro" id="IPR000297">
    <property type="entry name" value="PPIase_PpiC"/>
</dbReference>
<protein>
    <recommendedName>
        <fullName evidence="3">peptidylprolyl isomerase</fullName>
        <ecNumber evidence="3">5.2.1.8</ecNumber>
    </recommendedName>
</protein>
<evidence type="ECO:0000256" key="1">
    <source>
        <dbReference type="ARBA" id="ARBA00000971"/>
    </source>
</evidence>
<keyword evidence="5" id="KW-0413">Isomerase</keyword>
<dbReference type="PROSITE" id="PS50198">
    <property type="entry name" value="PPIC_PPIASE_2"/>
    <property type="match status" value="1"/>
</dbReference>
<keyword evidence="8" id="KW-1185">Reference proteome</keyword>
<dbReference type="PANTHER" id="PTHR47245:SF2">
    <property type="entry name" value="PEPTIDYL-PROLYL CIS-TRANS ISOMERASE HP_0175-RELATED"/>
    <property type="match status" value="1"/>
</dbReference>
<dbReference type="KEGG" id="alv:Alvin_1496"/>
<dbReference type="RefSeq" id="WP_012970703.1">
    <property type="nucleotide sequence ID" value="NC_013851.1"/>
</dbReference>
<dbReference type="GO" id="GO:0003755">
    <property type="term" value="F:peptidyl-prolyl cis-trans isomerase activity"/>
    <property type="evidence" value="ECO:0007669"/>
    <property type="project" value="UniProtKB-KW"/>
</dbReference>
<dbReference type="InterPro" id="IPR046357">
    <property type="entry name" value="PPIase_dom_sf"/>
</dbReference>
<dbReference type="HOGENOM" id="CLU_034646_5_3_6"/>
<keyword evidence="4 5" id="KW-0697">Rotamase</keyword>
<dbReference type="Pfam" id="PF00639">
    <property type="entry name" value="Rotamase"/>
    <property type="match status" value="1"/>
</dbReference>
<feature type="domain" description="PpiC" evidence="6">
    <location>
        <begin position="147"/>
        <end position="249"/>
    </location>
</feature>
<dbReference type="AlphaFoldDB" id="D3RTC0"/>
<evidence type="ECO:0000256" key="3">
    <source>
        <dbReference type="ARBA" id="ARBA00013194"/>
    </source>
</evidence>
<dbReference type="InterPro" id="IPR014282">
    <property type="entry name" value="Nitrogen_fix_NifM"/>
</dbReference>
<evidence type="ECO:0000256" key="2">
    <source>
        <dbReference type="ARBA" id="ARBA00007656"/>
    </source>
</evidence>
<dbReference type="EC" id="5.2.1.8" evidence="3"/>
<evidence type="ECO:0000256" key="4">
    <source>
        <dbReference type="ARBA" id="ARBA00023110"/>
    </source>
</evidence>
<dbReference type="PANTHER" id="PTHR47245">
    <property type="entry name" value="PEPTIDYLPROLYL ISOMERASE"/>
    <property type="match status" value="1"/>
</dbReference>
<accession>D3RTC0</accession>
<organism evidence="7 8">
    <name type="scientific">Allochromatium vinosum (strain ATCC 17899 / DSM 180 / NBRC 103801 / NCIMB 10441 / D)</name>
    <name type="common">Chromatium vinosum</name>
    <dbReference type="NCBI Taxonomy" id="572477"/>
    <lineage>
        <taxon>Bacteria</taxon>
        <taxon>Pseudomonadati</taxon>
        <taxon>Pseudomonadota</taxon>
        <taxon>Gammaproteobacteria</taxon>
        <taxon>Chromatiales</taxon>
        <taxon>Chromatiaceae</taxon>
        <taxon>Allochromatium</taxon>
    </lineage>
</organism>
<evidence type="ECO:0000313" key="7">
    <source>
        <dbReference type="EMBL" id="ADC62429.1"/>
    </source>
</evidence>
<comment type="catalytic activity">
    <reaction evidence="1">
        <text>[protein]-peptidylproline (omega=180) = [protein]-peptidylproline (omega=0)</text>
        <dbReference type="Rhea" id="RHEA:16237"/>
        <dbReference type="Rhea" id="RHEA-COMP:10747"/>
        <dbReference type="Rhea" id="RHEA-COMP:10748"/>
        <dbReference type="ChEBI" id="CHEBI:83833"/>
        <dbReference type="ChEBI" id="CHEBI:83834"/>
        <dbReference type="EC" id="5.2.1.8"/>
    </reaction>
</comment>
<dbReference type="Proteomes" id="UP000001441">
    <property type="component" value="Chromosome"/>
</dbReference>
<dbReference type="eggNOG" id="COG0760">
    <property type="taxonomic scope" value="Bacteria"/>
</dbReference>
<gene>
    <name evidence="7" type="ordered locus">Alvin_1496</name>
</gene>
<dbReference type="SUPFAM" id="SSF54534">
    <property type="entry name" value="FKBP-like"/>
    <property type="match status" value="1"/>
</dbReference>
<reference evidence="7 8" key="1">
    <citation type="journal article" date="2011" name="Stand. Genomic Sci.">
        <title>Complete genome sequence of Allochromatium vinosum DSM 180(T).</title>
        <authorList>
            <person name="Weissgerber T."/>
            <person name="Zigann R."/>
            <person name="Bruce D."/>
            <person name="Chang Y.J."/>
            <person name="Detter J.C."/>
            <person name="Han C."/>
            <person name="Hauser L."/>
            <person name="Jeffries C.D."/>
            <person name="Land M."/>
            <person name="Munk A.C."/>
            <person name="Tapia R."/>
            <person name="Dahl C."/>
        </authorList>
    </citation>
    <scope>NUCLEOTIDE SEQUENCE [LARGE SCALE GENOMIC DNA]</scope>
    <source>
        <strain evidence="8">ATCC 17899 / DSM 180 / NBRC 103801 / NCIMB 10441 / D</strain>
    </source>
</reference>
<evidence type="ECO:0000313" key="8">
    <source>
        <dbReference type="Proteomes" id="UP000001441"/>
    </source>
</evidence>
<dbReference type="EMBL" id="CP001896">
    <property type="protein sequence ID" value="ADC62429.1"/>
    <property type="molecule type" value="Genomic_DNA"/>
</dbReference>
<dbReference type="InterPro" id="IPR027304">
    <property type="entry name" value="Trigger_fact/SurA_dom_sf"/>
</dbReference>
<dbReference type="OrthoDB" id="9769613at2"/>
<evidence type="ECO:0000259" key="6">
    <source>
        <dbReference type="PROSITE" id="PS50198"/>
    </source>
</evidence>
<proteinExistence type="inferred from homology"/>